<dbReference type="Proteomes" id="UP001224890">
    <property type="component" value="Unassembled WGS sequence"/>
</dbReference>
<accession>A0AAJ0A645</accession>
<dbReference type="InterPro" id="IPR016197">
    <property type="entry name" value="Chromo-like_dom_sf"/>
</dbReference>
<evidence type="ECO:0000259" key="2">
    <source>
        <dbReference type="PROSITE" id="PS50013"/>
    </source>
</evidence>
<dbReference type="GO" id="GO:0006338">
    <property type="term" value="P:chromatin remodeling"/>
    <property type="evidence" value="ECO:0007669"/>
    <property type="project" value="UniProtKB-ARBA"/>
</dbReference>
<dbReference type="EMBL" id="JAHMHR010000142">
    <property type="protein sequence ID" value="KAK1656603.1"/>
    <property type="molecule type" value="Genomic_DNA"/>
</dbReference>
<dbReference type="RefSeq" id="XP_060421367.1">
    <property type="nucleotide sequence ID" value="XM_060573258.1"/>
</dbReference>
<sequence length="196" mass="21820">MANRSTVLIIHKSLPLSQTLSMFEKPKAAVMGLRKPLVITVAVGLQTKMWGRDGVRQYEGHRVIKSYFKVSITCLNSSHSRTLNCGHMCTVSRTLCPACVGQVQKDEVCCQEEATYDPECAQRPYMIDGRSSYVPESIAGHHEAGNGAVLYGVKWIGYECPTWELESDLYAWLSTCSLSRYHPAKVPTEAFVVVET</sequence>
<organism evidence="3 4">
    <name type="scientific">Colletotrichum godetiae</name>
    <dbReference type="NCBI Taxonomy" id="1209918"/>
    <lineage>
        <taxon>Eukaryota</taxon>
        <taxon>Fungi</taxon>
        <taxon>Dikarya</taxon>
        <taxon>Ascomycota</taxon>
        <taxon>Pezizomycotina</taxon>
        <taxon>Sordariomycetes</taxon>
        <taxon>Hypocreomycetidae</taxon>
        <taxon>Glomerellales</taxon>
        <taxon>Glomerellaceae</taxon>
        <taxon>Colletotrichum</taxon>
        <taxon>Colletotrichum acutatum species complex</taxon>
    </lineage>
</organism>
<gene>
    <name evidence="3" type="ORF">BDP55DRAFT_639480</name>
</gene>
<dbReference type="PROSITE" id="PS50013">
    <property type="entry name" value="CHROMO_2"/>
    <property type="match status" value="1"/>
</dbReference>
<name>A0AAJ0A645_9PEZI</name>
<reference evidence="3" key="1">
    <citation type="submission" date="2021-06" db="EMBL/GenBank/DDBJ databases">
        <title>Comparative genomics, transcriptomics and evolutionary studies reveal genomic signatures of adaptation to plant cell wall in hemibiotrophic fungi.</title>
        <authorList>
            <consortium name="DOE Joint Genome Institute"/>
            <person name="Baroncelli R."/>
            <person name="Diaz J.F."/>
            <person name="Benocci T."/>
            <person name="Peng M."/>
            <person name="Battaglia E."/>
            <person name="Haridas S."/>
            <person name="Andreopoulos W."/>
            <person name="Labutti K."/>
            <person name="Pangilinan J."/>
            <person name="Floch G.L."/>
            <person name="Makela M.R."/>
            <person name="Henrissat B."/>
            <person name="Grigoriev I.V."/>
            <person name="Crouch J.A."/>
            <person name="De Vries R.P."/>
            <person name="Sukno S.A."/>
            <person name="Thon M.R."/>
        </authorList>
    </citation>
    <scope>NUCLEOTIDE SEQUENCE</scope>
    <source>
        <strain evidence="3">CBS 193.32</strain>
    </source>
</reference>
<dbReference type="Gene3D" id="2.40.50.40">
    <property type="match status" value="1"/>
</dbReference>
<comment type="caution">
    <text evidence="3">The sequence shown here is derived from an EMBL/GenBank/DDBJ whole genome shotgun (WGS) entry which is preliminary data.</text>
</comment>
<proteinExistence type="predicted"/>
<protein>
    <recommendedName>
        <fullName evidence="2">Chromo domain-containing protein</fullName>
    </recommendedName>
</protein>
<dbReference type="AlphaFoldDB" id="A0AAJ0A645"/>
<dbReference type="SUPFAM" id="SSF54160">
    <property type="entry name" value="Chromo domain-like"/>
    <property type="match status" value="1"/>
</dbReference>
<evidence type="ECO:0000313" key="3">
    <source>
        <dbReference type="EMBL" id="KAK1656603.1"/>
    </source>
</evidence>
<keyword evidence="4" id="KW-1185">Reference proteome</keyword>
<feature type="domain" description="Chromo" evidence="2">
    <location>
        <begin position="133"/>
        <end position="169"/>
    </location>
</feature>
<evidence type="ECO:0000256" key="1">
    <source>
        <dbReference type="ARBA" id="ARBA00011353"/>
    </source>
</evidence>
<evidence type="ECO:0000313" key="4">
    <source>
        <dbReference type="Proteomes" id="UP001224890"/>
    </source>
</evidence>
<dbReference type="GeneID" id="85457784"/>
<dbReference type="InterPro" id="IPR000953">
    <property type="entry name" value="Chromo/chromo_shadow_dom"/>
</dbReference>
<comment type="subunit">
    <text evidence="1">Component of the NuA4 histone acetyltransferase complex.</text>
</comment>